<dbReference type="InterPro" id="IPR026956">
    <property type="entry name" value="D-ser_dehydrat-like_dom"/>
</dbReference>
<organism evidence="4 5">
    <name type="scientific">Belnapia rosea</name>
    <dbReference type="NCBI Taxonomy" id="938405"/>
    <lineage>
        <taxon>Bacteria</taxon>
        <taxon>Pseudomonadati</taxon>
        <taxon>Pseudomonadota</taxon>
        <taxon>Alphaproteobacteria</taxon>
        <taxon>Acetobacterales</taxon>
        <taxon>Roseomonadaceae</taxon>
        <taxon>Belnapia</taxon>
    </lineage>
</organism>
<dbReference type="GO" id="GO:0008721">
    <property type="term" value="F:D-serine ammonia-lyase activity"/>
    <property type="evidence" value="ECO:0007669"/>
    <property type="project" value="TreeGrafter"/>
</dbReference>
<dbReference type="Pfam" id="PF14031">
    <property type="entry name" value="D-ser_dehydrat"/>
    <property type="match status" value="1"/>
</dbReference>
<dbReference type="RefSeq" id="WP_176849568.1">
    <property type="nucleotide sequence ID" value="NZ_FMZX01000007.1"/>
</dbReference>
<dbReference type="InterPro" id="IPR042208">
    <property type="entry name" value="D-ser_dehydrat-like_sf"/>
</dbReference>
<evidence type="ECO:0000256" key="2">
    <source>
        <dbReference type="ARBA" id="ARBA00023239"/>
    </source>
</evidence>
<dbReference type="SMART" id="SM01119">
    <property type="entry name" value="D-ser_dehydrat"/>
    <property type="match status" value="1"/>
</dbReference>
<dbReference type="SUPFAM" id="SSF51419">
    <property type="entry name" value="PLP-binding barrel"/>
    <property type="match status" value="1"/>
</dbReference>
<dbReference type="PANTHER" id="PTHR28004:SF2">
    <property type="entry name" value="D-SERINE DEHYDRATASE"/>
    <property type="match status" value="1"/>
</dbReference>
<accession>A0A1G6U835</accession>
<evidence type="ECO:0000259" key="3">
    <source>
        <dbReference type="SMART" id="SM01119"/>
    </source>
</evidence>
<dbReference type="InterPro" id="IPR001608">
    <property type="entry name" value="Ala_racemase_N"/>
</dbReference>
<keyword evidence="5" id="KW-1185">Reference proteome</keyword>
<dbReference type="EMBL" id="FMZX01000007">
    <property type="protein sequence ID" value="SDD37459.1"/>
    <property type="molecule type" value="Genomic_DNA"/>
</dbReference>
<dbReference type="InterPro" id="IPR029066">
    <property type="entry name" value="PLP-binding_barrel"/>
</dbReference>
<dbReference type="CDD" id="cd06819">
    <property type="entry name" value="PLPDE_III_LS_D-TA"/>
    <property type="match status" value="1"/>
</dbReference>
<protein>
    <submittedName>
        <fullName evidence="4">D-serine deaminase, pyridoxal phosphate-dependent</fullName>
    </submittedName>
</protein>
<dbReference type="Pfam" id="PF01168">
    <property type="entry name" value="Ala_racemase_N"/>
    <property type="match status" value="1"/>
</dbReference>
<dbReference type="GO" id="GO:0036088">
    <property type="term" value="P:D-serine catabolic process"/>
    <property type="evidence" value="ECO:0007669"/>
    <property type="project" value="TreeGrafter"/>
</dbReference>
<comment type="similarity">
    <text evidence="1">Belongs to the DSD1 family.</text>
</comment>
<dbReference type="STRING" id="938405.SAMN02927895_00112"/>
<evidence type="ECO:0000313" key="5">
    <source>
        <dbReference type="Proteomes" id="UP000198925"/>
    </source>
</evidence>
<dbReference type="PANTHER" id="PTHR28004">
    <property type="entry name" value="ZGC:162816-RELATED"/>
    <property type="match status" value="1"/>
</dbReference>
<name>A0A1G6U835_9PROT</name>
<keyword evidence="2" id="KW-0456">Lyase</keyword>
<sequence length="368" mass="38505">MLQPPPAEPGMPEDEIDTPALVLDLDAFEANLDRMAALLEGTGVRLRAHAKTHKSPVIARLQMQRGAVGQCVQKVAEAEVLAWGGIPDILVSNQVVGARKLARLAALQRISHVAVCVDGPEQVAALEAAAAAADTRITVLVEIDCGASRCGVEAGPPTVALAQRIAASPHLIFGGLQSYHGSAQHIRAPEGRAAAIAHAVELTRRSVEQLAQQGLSCAIVGGGGTGTFRNEVASGVYTEIQAGSYAFMDADYARNAEPPPFRHALFVLSTVMSRAIPGIAVLDAGHKAVAIDSGLPLVHGRPGLRYAGASDEHGKLLVEDGAPPALGEKLRLVPGHCDPTIDRYDWYVGVRGGRVECLWPVGSRGAMA</sequence>
<gene>
    <name evidence="4" type="ORF">SAMN04487779_100779</name>
</gene>
<dbReference type="Gene3D" id="3.20.20.10">
    <property type="entry name" value="Alanine racemase"/>
    <property type="match status" value="1"/>
</dbReference>
<feature type="domain" description="D-serine dehydratase-like" evidence="3">
    <location>
        <begin position="264"/>
        <end position="351"/>
    </location>
</feature>
<dbReference type="InterPro" id="IPR051466">
    <property type="entry name" value="D-amino_acid_metab_enzyme"/>
</dbReference>
<reference evidence="4 5" key="1">
    <citation type="submission" date="2016-10" db="EMBL/GenBank/DDBJ databases">
        <authorList>
            <person name="de Groot N.N."/>
        </authorList>
    </citation>
    <scope>NUCLEOTIDE SEQUENCE [LARGE SCALE GENOMIC DNA]</scope>
    <source>
        <strain evidence="4 5">CPCC 100156</strain>
    </source>
</reference>
<dbReference type="Gene3D" id="2.40.37.20">
    <property type="entry name" value="D-serine dehydratase-like domain"/>
    <property type="match status" value="1"/>
</dbReference>
<evidence type="ECO:0000313" key="4">
    <source>
        <dbReference type="EMBL" id="SDD37459.1"/>
    </source>
</evidence>
<dbReference type="Proteomes" id="UP000198925">
    <property type="component" value="Unassembled WGS sequence"/>
</dbReference>
<dbReference type="AlphaFoldDB" id="A0A1G6U835"/>
<proteinExistence type="inferred from homology"/>
<evidence type="ECO:0000256" key="1">
    <source>
        <dbReference type="ARBA" id="ARBA00005323"/>
    </source>
</evidence>